<proteinExistence type="predicted"/>
<protein>
    <submittedName>
        <fullName evidence="1">Uncharacterized protein</fullName>
    </submittedName>
</protein>
<reference evidence="1 2" key="1">
    <citation type="submission" date="2020-08" db="EMBL/GenBank/DDBJ databases">
        <title>Sequencing the genomes of 1000 actinobacteria strains.</title>
        <authorList>
            <person name="Klenk H.-P."/>
        </authorList>
    </citation>
    <scope>NUCLEOTIDE SEQUENCE [LARGE SCALE GENOMIC DNA]</scope>
    <source>
        <strain evidence="1 2">DSM 41654</strain>
    </source>
</reference>
<evidence type="ECO:0000313" key="1">
    <source>
        <dbReference type="EMBL" id="MBB4922655.1"/>
    </source>
</evidence>
<accession>A0A7W7QZX1</accession>
<keyword evidence="2" id="KW-1185">Reference proteome</keyword>
<name>A0A7W7QZX1_KITKI</name>
<organism evidence="1 2">
    <name type="scientific">Kitasatospora kifunensis</name>
    <name type="common">Streptomyces kifunensis</name>
    <dbReference type="NCBI Taxonomy" id="58351"/>
    <lineage>
        <taxon>Bacteria</taxon>
        <taxon>Bacillati</taxon>
        <taxon>Actinomycetota</taxon>
        <taxon>Actinomycetes</taxon>
        <taxon>Kitasatosporales</taxon>
        <taxon>Streptomycetaceae</taxon>
        <taxon>Kitasatospora</taxon>
    </lineage>
</organism>
<gene>
    <name evidence="1" type="ORF">FHR34_001648</name>
</gene>
<dbReference type="Proteomes" id="UP000540506">
    <property type="component" value="Unassembled WGS sequence"/>
</dbReference>
<evidence type="ECO:0000313" key="2">
    <source>
        <dbReference type="Proteomes" id="UP000540506"/>
    </source>
</evidence>
<comment type="caution">
    <text evidence="1">The sequence shown here is derived from an EMBL/GenBank/DDBJ whole genome shotgun (WGS) entry which is preliminary data.</text>
</comment>
<sequence length="36" mass="3911">MRARFMRYPPGGAVVACARCPIEAGSPYQEKAIALE</sequence>
<dbReference type="EMBL" id="JACHJV010000001">
    <property type="protein sequence ID" value="MBB4922655.1"/>
    <property type="molecule type" value="Genomic_DNA"/>
</dbReference>
<dbReference type="AlphaFoldDB" id="A0A7W7QZX1"/>